<comment type="similarity">
    <text evidence="1">Belongs to the ribonucleoside diphosphate reductase class-2 family.</text>
</comment>
<dbReference type="AlphaFoldDB" id="A0A6L5GT31"/>
<dbReference type="EC" id="1.17.4.1" evidence="2"/>
<dbReference type="NCBIfam" id="TIGR03905">
    <property type="entry name" value="TIGR03905_4_Cys"/>
    <property type="match status" value="1"/>
</dbReference>
<evidence type="ECO:0000256" key="4">
    <source>
        <dbReference type="ARBA" id="ARBA00022741"/>
    </source>
</evidence>
<comment type="caution">
    <text evidence="7">The sequence shown here is derived from an EMBL/GenBank/DDBJ whole genome shotgun (WGS) entry which is preliminary data.</text>
</comment>
<name>A0A6L5GT31_9FIRM</name>
<accession>A0A6L5GT31</accession>
<dbReference type="EMBL" id="VOGB01000005">
    <property type="protein sequence ID" value="MQM73414.1"/>
    <property type="molecule type" value="Genomic_DNA"/>
</dbReference>
<comment type="catalytic activity">
    <reaction evidence="5">
        <text>a 2'-deoxyribonucleoside 5'-diphosphate + [thioredoxin]-disulfide + H2O = a ribonucleoside 5'-diphosphate + [thioredoxin]-dithiol</text>
        <dbReference type="Rhea" id="RHEA:23252"/>
        <dbReference type="Rhea" id="RHEA-COMP:10698"/>
        <dbReference type="Rhea" id="RHEA-COMP:10700"/>
        <dbReference type="ChEBI" id="CHEBI:15377"/>
        <dbReference type="ChEBI" id="CHEBI:29950"/>
        <dbReference type="ChEBI" id="CHEBI:50058"/>
        <dbReference type="ChEBI" id="CHEBI:57930"/>
        <dbReference type="ChEBI" id="CHEBI:73316"/>
        <dbReference type="EC" id="1.17.4.1"/>
    </reaction>
</comment>
<evidence type="ECO:0000256" key="2">
    <source>
        <dbReference type="ARBA" id="ARBA00012274"/>
    </source>
</evidence>
<protein>
    <recommendedName>
        <fullName evidence="2">ribonucleoside-diphosphate reductase</fullName>
        <ecNumber evidence="2">1.17.4.1</ecNumber>
    </recommendedName>
</protein>
<evidence type="ECO:0000259" key="6">
    <source>
        <dbReference type="Pfam" id="PF12637"/>
    </source>
</evidence>
<gene>
    <name evidence="7" type="ORF">FRC53_08400</name>
</gene>
<keyword evidence="3" id="KW-0237">DNA synthesis</keyword>
<evidence type="ECO:0000313" key="8">
    <source>
        <dbReference type="Proteomes" id="UP000473648"/>
    </source>
</evidence>
<sequence length="84" mass="8857">MIYKTKGTCSRAIEFDIDDNGVITHVAFEGGCDGNTKGVAKLVEGLPVDTVIDKLQGIDCRGRGTSCPDQLAKALSAWKAGEAE</sequence>
<dbReference type="Pfam" id="PF12637">
    <property type="entry name" value="TSCPD"/>
    <property type="match status" value="1"/>
</dbReference>
<proteinExistence type="inferred from homology"/>
<evidence type="ECO:0000256" key="3">
    <source>
        <dbReference type="ARBA" id="ARBA00022634"/>
    </source>
</evidence>
<evidence type="ECO:0000256" key="1">
    <source>
        <dbReference type="ARBA" id="ARBA00007405"/>
    </source>
</evidence>
<dbReference type="InterPro" id="IPR024434">
    <property type="entry name" value="TSCPD_dom"/>
</dbReference>
<dbReference type="GO" id="GO:0004748">
    <property type="term" value="F:ribonucleoside-diphosphate reductase activity, thioredoxin disulfide as acceptor"/>
    <property type="evidence" value="ECO:0007669"/>
    <property type="project" value="UniProtKB-EC"/>
</dbReference>
<evidence type="ECO:0000256" key="5">
    <source>
        <dbReference type="ARBA" id="ARBA00047754"/>
    </source>
</evidence>
<reference evidence="7" key="1">
    <citation type="journal article" date="2020" name="Appl. Environ. Microbiol.">
        <title>Medium-Chain Fatty Acid Synthesis by 'Candidatus Weimeria bifida' gen. nov., sp. nov., and 'Candidatus Pseudoramibacter fermentans' sp. nov.</title>
        <authorList>
            <person name="Scarborough M.J."/>
            <person name="Myers K.S."/>
            <person name="Donohue T.J."/>
            <person name="Noguera D.R."/>
        </authorList>
    </citation>
    <scope>NUCLEOTIDE SEQUENCE</scope>
    <source>
        <strain evidence="7">EUB1.1</strain>
    </source>
</reference>
<dbReference type="GO" id="GO:0071897">
    <property type="term" value="P:DNA biosynthetic process"/>
    <property type="evidence" value="ECO:0007669"/>
    <property type="project" value="UniProtKB-KW"/>
</dbReference>
<dbReference type="Proteomes" id="UP000473648">
    <property type="component" value="Unassembled WGS sequence"/>
</dbReference>
<organism evidence="7 8">
    <name type="scientific">Candidatus Pseudoramibacter fermentans</name>
    <dbReference type="NCBI Taxonomy" id="2594427"/>
    <lineage>
        <taxon>Bacteria</taxon>
        <taxon>Bacillati</taxon>
        <taxon>Bacillota</taxon>
        <taxon>Clostridia</taxon>
        <taxon>Eubacteriales</taxon>
        <taxon>Eubacteriaceae</taxon>
        <taxon>Pseudoramibacter</taxon>
    </lineage>
</organism>
<dbReference type="GO" id="GO:0000166">
    <property type="term" value="F:nucleotide binding"/>
    <property type="evidence" value="ECO:0007669"/>
    <property type="project" value="UniProtKB-KW"/>
</dbReference>
<dbReference type="InterPro" id="IPR023806">
    <property type="entry name" value="CHP03905"/>
</dbReference>
<feature type="domain" description="TSCPD" evidence="6">
    <location>
        <begin position="3"/>
        <end position="76"/>
    </location>
</feature>
<keyword evidence="8" id="KW-1185">Reference proteome</keyword>
<evidence type="ECO:0000313" key="7">
    <source>
        <dbReference type="EMBL" id="MQM73414.1"/>
    </source>
</evidence>
<keyword evidence="4" id="KW-0547">Nucleotide-binding</keyword>